<dbReference type="Proteomes" id="UP000032552">
    <property type="component" value="Unassembled WGS sequence"/>
</dbReference>
<dbReference type="EMBL" id="BAYM01000061">
    <property type="protein sequence ID" value="GAN36231.1"/>
    <property type="molecule type" value="Genomic_DNA"/>
</dbReference>
<evidence type="ECO:0000256" key="2">
    <source>
        <dbReference type="ARBA" id="ARBA00022801"/>
    </source>
</evidence>
<comment type="similarity">
    <text evidence="1">Belongs to the isochorismatase family.</text>
</comment>
<dbReference type="InterPro" id="IPR050272">
    <property type="entry name" value="Isochorismatase-like_hydrls"/>
</dbReference>
<accession>A0A0C9PMQ0</accession>
<dbReference type="PANTHER" id="PTHR43540:SF14">
    <property type="entry name" value="ISOCHORISMATASE"/>
    <property type="match status" value="1"/>
</dbReference>
<gene>
    <name evidence="4" type="ORF">LC0644_0820</name>
</gene>
<proteinExistence type="inferred from homology"/>
<sequence length="167" mass="18679">MLKDGLVVIDVQYGLSAAHHYKQLLANINQRIDAYHAADHPIIFMQHTDESMPYNGHDWQLDTQLHRAPSDRVILKYHSDSFFQTGLAATLHGLHVQTIEVAGLQTEYCIDTAIRVGHDLGFKAATIHGLNSTFDTPDLSAQQIIAHHEGIWDGSFAEVVRDESVKL</sequence>
<dbReference type="InterPro" id="IPR000868">
    <property type="entry name" value="Isochorismatase-like_dom"/>
</dbReference>
<organism evidence="4 5">
    <name type="scientific">Lacticaseibacillus paracasei NRIC 0644</name>
    <dbReference type="NCBI Taxonomy" id="1435038"/>
    <lineage>
        <taxon>Bacteria</taxon>
        <taxon>Bacillati</taxon>
        <taxon>Bacillota</taxon>
        <taxon>Bacilli</taxon>
        <taxon>Lactobacillales</taxon>
        <taxon>Lactobacillaceae</taxon>
        <taxon>Lacticaseibacillus</taxon>
    </lineage>
</organism>
<evidence type="ECO:0000313" key="5">
    <source>
        <dbReference type="Proteomes" id="UP000032552"/>
    </source>
</evidence>
<reference evidence="5" key="1">
    <citation type="submission" date="2014-05" db="EMBL/GenBank/DDBJ databases">
        <title>Whole genome sequencing of Lactobacillus casei NRIC0644.</title>
        <authorList>
            <person name="Atarashi H."/>
            <person name="Yoshida Y."/>
            <person name="Fujimura S."/>
            <person name="Tanaka N."/>
            <person name="Shiwa Y."/>
            <person name="Yoshikawa H."/>
            <person name="Okada S."/>
            <person name="Nakagawa J."/>
        </authorList>
    </citation>
    <scope>NUCLEOTIDE SEQUENCE [LARGE SCALE GENOMIC DNA]</scope>
    <source>
        <strain evidence="5">NRIC0644</strain>
    </source>
</reference>
<dbReference type="GO" id="GO:0016787">
    <property type="term" value="F:hydrolase activity"/>
    <property type="evidence" value="ECO:0007669"/>
    <property type="project" value="UniProtKB-KW"/>
</dbReference>
<protein>
    <submittedName>
        <fullName evidence="4">Acetyltransferase, GNAT</fullName>
    </submittedName>
</protein>
<evidence type="ECO:0000256" key="1">
    <source>
        <dbReference type="ARBA" id="ARBA00006336"/>
    </source>
</evidence>
<dbReference type="InterPro" id="IPR036380">
    <property type="entry name" value="Isochorismatase-like_sf"/>
</dbReference>
<feature type="domain" description="Isochorismatase-like" evidence="3">
    <location>
        <begin position="6"/>
        <end position="127"/>
    </location>
</feature>
<dbReference type="PANTHER" id="PTHR43540">
    <property type="entry name" value="PEROXYUREIDOACRYLATE/UREIDOACRYLATE AMIDOHYDROLASE-RELATED"/>
    <property type="match status" value="1"/>
</dbReference>
<keyword evidence="2" id="KW-0378">Hydrolase</keyword>
<comment type="caution">
    <text evidence="4">The sequence shown here is derived from an EMBL/GenBank/DDBJ whole genome shotgun (WGS) entry which is preliminary data.</text>
</comment>
<dbReference type="AlphaFoldDB" id="A0A0C9PMQ0"/>
<keyword evidence="4" id="KW-0808">Transferase</keyword>
<name>A0A0C9PMQ0_LACPA</name>
<dbReference type="Gene3D" id="3.40.50.850">
    <property type="entry name" value="Isochorismatase-like"/>
    <property type="match status" value="1"/>
</dbReference>
<dbReference type="Pfam" id="PF00857">
    <property type="entry name" value="Isochorismatase"/>
    <property type="match status" value="1"/>
</dbReference>
<dbReference type="RefSeq" id="WP_012492133.1">
    <property type="nucleotide sequence ID" value="NZ_BAYM01000061.1"/>
</dbReference>
<evidence type="ECO:0000259" key="3">
    <source>
        <dbReference type="Pfam" id="PF00857"/>
    </source>
</evidence>
<dbReference type="SUPFAM" id="SSF52499">
    <property type="entry name" value="Isochorismatase-like hydrolases"/>
    <property type="match status" value="1"/>
</dbReference>
<evidence type="ECO:0000313" key="4">
    <source>
        <dbReference type="EMBL" id="GAN36231.1"/>
    </source>
</evidence>
<dbReference type="GO" id="GO:0016740">
    <property type="term" value="F:transferase activity"/>
    <property type="evidence" value="ECO:0007669"/>
    <property type="project" value="UniProtKB-KW"/>
</dbReference>